<evidence type="ECO:0000259" key="4">
    <source>
        <dbReference type="Pfam" id="PF00534"/>
    </source>
</evidence>
<sequence length="376" mass="40553">MSSDPTGRPRILFVDHSAEPGGGQLGLLRYLRGGHSTDNALVLLSGGPLASEMAATVESFAILGEKPFSFVRGPLLARRLAAEIRRIKPDLIVANSLYATVTMAFAARLTRIPRVYYSRVSMQTLRGLKRVLALGFFFRQFDAFLANSAFTESCIPPSLRSRPSAIAYPICGVDVESVEPRTAPALASREVRIVSLSRPDWWKGTDLLIEAVGLLPQMSPGRSFTLDIYGGTFFSDPVFVEKIHEMADASPVAIDFKGHQSDVNAILATADVLVLSTRFPEPFGQVVVQAMAHGVLVVVPDEGGPVEVVTDGVNGRTFASGQPDDLARVIAETVDDAAAASRMASEAVKVIDGFGDRHAIEALGHELRVLERALRR</sequence>
<dbReference type="InterPro" id="IPR028098">
    <property type="entry name" value="Glyco_trans_4-like_N"/>
</dbReference>
<dbReference type="RefSeq" id="WP_251942958.1">
    <property type="nucleotide sequence ID" value="NZ_JAMRYM010000002.1"/>
</dbReference>
<dbReference type="InterPro" id="IPR050194">
    <property type="entry name" value="Glycosyltransferase_grp1"/>
</dbReference>
<dbReference type="SUPFAM" id="SSF53756">
    <property type="entry name" value="UDP-Glycosyltransferase/glycogen phosphorylase"/>
    <property type="match status" value="1"/>
</dbReference>
<dbReference type="Gene3D" id="3.40.50.2000">
    <property type="entry name" value="Glycogen Phosphorylase B"/>
    <property type="match status" value="2"/>
</dbReference>
<keyword evidence="3" id="KW-0808">Transferase</keyword>
<keyword evidence="7" id="KW-1185">Reference proteome</keyword>
<dbReference type="Pfam" id="PF13439">
    <property type="entry name" value="Glyco_transf_4"/>
    <property type="match status" value="1"/>
</dbReference>
<accession>A0A9X2DUR8</accession>
<reference evidence="6" key="1">
    <citation type="submission" date="2022-06" db="EMBL/GenBank/DDBJ databases">
        <title>Whole genome shotgun sequencing (WGS) of Rathayibacter sp. ZW T2_19, isolated from stored onions (Allium cepa).</title>
        <authorList>
            <person name="Stoll D.A."/>
            <person name="Huch M."/>
        </authorList>
    </citation>
    <scope>NUCLEOTIDE SEQUENCE</scope>
    <source>
        <strain evidence="6">ZW T2_19</strain>
    </source>
</reference>
<dbReference type="EMBL" id="JAMRYM010000002">
    <property type="protein sequence ID" value="MCM6761077.1"/>
    <property type="molecule type" value="Genomic_DNA"/>
</dbReference>
<gene>
    <name evidence="6" type="ORF">NB037_01480</name>
</gene>
<proteinExistence type="predicted"/>
<dbReference type="GO" id="GO:0016757">
    <property type="term" value="F:glycosyltransferase activity"/>
    <property type="evidence" value="ECO:0007669"/>
    <property type="project" value="UniProtKB-KW"/>
</dbReference>
<protein>
    <recommendedName>
        <fullName evidence="1">D-inositol 3-phosphate glycosyltransferase</fullName>
    </recommendedName>
</protein>
<evidence type="ECO:0000259" key="5">
    <source>
        <dbReference type="Pfam" id="PF13439"/>
    </source>
</evidence>
<evidence type="ECO:0000256" key="3">
    <source>
        <dbReference type="ARBA" id="ARBA00022679"/>
    </source>
</evidence>
<dbReference type="Proteomes" id="UP001155240">
    <property type="component" value="Unassembled WGS sequence"/>
</dbReference>
<evidence type="ECO:0000313" key="7">
    <source>
        <dbReference type="Proteomes" id="UP001155240"/>
    </source>
</evidence>
<evidence type="ECO:0000256" key="2">
    <source>
        <dbReference type="ARBA" id="ARBA00022676"/>
    </source>
</evidence>
<dbReference type="CDD" id="cd03801">
    <property type="entry name" value="GT4_PimA-like"/>
    <property type="match status" value="1"/>
</dbReference>
<dbReference type="PANTHER" id="PTHR45947:SF3">
    <property type="entry name" value="SULFOQUINOVOSYL TRANSFERASE SQD2"/>
    <property type="match status" value="1"/>
</dbReference>
<organism evidence="6 7">
    <name type="scientific">Rathayibacter rubneri</name>
    <dbReference type="NCBI Taxonomy" id="2950106"/>
    <lineage>
        <taxon>Bacteria</taxon>
        <taxon>Bacillati</taxon>
        <taxon>Actinomycetota</taxon>
        <taxon>Actinomycetes</taxon>
        <taxon>Micrococcales</taxon>
        <taxon>Microbacteriaceae</taxon>
        <taxon>Rathayibacter</taxon>
    </lineage>
</organism>
<feature type="domain" description="Glycosyltransferase subfamily 4-like N-terminal" evidence="5">
    <location>
        <begin position="58"/>
        <end position="155"/>
    </location>
</feature>
<dbReference type="AlphaFoldDB" id="A0A9X2DUR8"/>
<dbReference type="PANTHER" id="PTHR45947">
    <property type="entry name" value="SULFOQUINOVOSYL TRANSFERASE SQD2"/>
    <property type="match status" value="1"/>
</dbReference>
<dbReference type="InterPro" id="IPR001296">
    <property type="entry name" value="Glyco_trans_1"/>
</dbReference>
<name>A0A9X2DUR8_9MICO</name>
<keyword evidence="2" id="KW-0328">Glycosyltransferase</keyword>
<evidence type="ECO:0000313" key="6">
    <source>
        <dbReference type="EMBL" id="MCM6761077.1"/>
    </source>
</evidence>
<feature type="domain" description="Glycosyl transferase family 1" evidence="4">
    <location>
        <begin position="187"/>
        <end position="347"/>
    </location>
</feature>
<dbReference type="Pfam" id="PF00534">
    <property type="entry name" value="Glycos_transf_1"/>
    <property type="match status" value="1"/>
</dbReference>
<evidence type="ECO:0000256" key="1">
    <source>
        <dbReference type="ARBA" id="ARBA00021292"/>
    </source>
</evidence>
<dbReference type="GO" id="GO:1901137">
    <property type="term" value="P:carbohydrate derivative biosynthetic process"/>
    <property type="evidence" value="ECO:0007669"/>
    <property type="project" value="UniProtKB-ARBA"/>
</dbReference>
<comment type="caution">
    <text evidence="6">The sequence shown here is derived from an EMBL/GenBank/DDBJ whole genome shotgun (WGS) entry which is preliminary data.</text>
</comment>